<evidence type="ECO:0000313" key="7">
    <source>
        <dbReference type="Proteomes" id="UP000620262"/>
    </source>
</evidence>
<proteinExistence type="predicted"/>
<evidence type="ECO:0000256" key="1">
    <source>
        <dbReference type="ARBA" id="ARBA00023015"/>
    </source>
</evidence>
<dbReference type="InterPro" id="IPR047264">
    <property type="entry name" value="Cupin_HpaA-like_N"/>
</dbReference>
<dbReference type="Proteomes" id="UP000620262">
    <property type="component" value="Unassembled WGS sequence"/>
</dbReference>
<feature type="domain" description="HTH araC/xylS-type" evidence="5">
    <location>
        <begin position="190"/>
        <end position="288"/>
    </location>
</feature>
<dbReference type="InterPro" id="IPR009057">
    <property type="entry name" value="Homeodomain-like_sf"/>
</dbReference>
<dbReference type="Gene3D" id="2.60.120.10">
    <property type="entry name" value="Jelly Rolls"/>
    <property type="match status" value="1"/>
</dbReference>
<dbReference type="InterPro" id="IPR020449">
    <property type="entry name" value="Tscrpt_reg_AraC-type_HTH"/>
</dbReference>
<keyword evidence="1" id="KW-0805">Transcription regulation</keyword>
<dbReference type="InterPro" id="IPR011051">
    <property type="entry name" value="RmlC_Cupin_sf"/>
</dbReference>
<sequence>MTRHAPTYELYGETSGKEPDFWLHCETIPSRSSLHHWEIKLHRHARFFQILYIDAGAGDAIFGERSHAIQPPAVVTVPPGLDHGFRFSRDIDGLVITMMSANLGHLPGDRSLLGEWLAVPHLTALDPQDPDAAYLIQSLKRLGEEYRHNRSGRSELLSSYVAVALRLTARISHQEDISQFPADENERRMEQLTGLIQQHFRSHRPASFYASEIGVSPTHLNRIVRSMTGKTAHDLIASKLIDEAKRELVFTLANVQEVSYRLGFADPAYFSRFFLKHAGETPKDWRKREKNRLERA</sequence>
<dbReference type="SUPFAM" id="SSF46689">
    <property type="entry name" value="Homeodomain-like"/>
    <property type="match status" value="1"/>
</dbReference>
<dbReference type="PANTHER" id="PTHR43280">
    <property type="entry name" value="ARAC-FAMILY TRANSCRIPTIONAL REGULATOR"/>
    <property type="match status" value="1"/>
</dbReference>
<keyword evidence="7" id="KW-1185">Reference proteome</keyword>
<dbReference type="Pfam" id="PF02311">
    <property type="entry name" value="AraC_binding"/>
    <property type="match status" value="1"/>
</dbReference>
<evidence type="ECO:0000256" key="4">
    <source>
        <dbReference type="ARBA" id="ARBA00023163"/>
    </source>
</evidence>
<keyword evidence="2" id="KW-0238">DNA-binding</keyword>
<evidence type="ECO:0000259" key="5">
    <source>
        <dbReference type="PROSITE" id="PS01124"/>
    </source>
</evidence>
<evidence type="ECO:0000256" key="3">
    <source>
        <dbReference type="ARBA" id="ARBA00023159"/>
    </source>
</evidence>
<dbReference type="Pfam" id="PF12833">
    <property type="entry name" value="HTH_18"/>
    <property type="match status" value="1"/>
</dbReference>
<dbReference type="InterPro" id="IPR003313">
    <property type="entry name" value="AraC-bd"/>
</dbReference>
<organism evidence="6 7">
    <name type="scientific">Rhizobium viscosum</name>
    <name type="common">Arthrobacter viscosus</name>
    <dbReference type="NCBI Taxonomy" id="1673"/>
    <lineage>
        <taxon>Bacteria</taxon>
        <taxon>Pseudomonadati</taxon>
        <taxon>Pseudomonadota</taxon>
        <taxon>Alphaproteobacteria</taxon>
        <taxon>Hyphomicrobiales</taxon>
        <taxon>Rhizobiaceae</taxon>
        <taxon>Rhizobium/Agrobacterium group</taxon>
        <taxon>Rhizobium</taxon>
    </lineage>
</organism>
<name>A0ABR9IV09_RHIVS</name>
<dbReference type="Gene3D" id="1.10.10.60">
    <property type="entry name" value="Homeodomain-like"/>
    <property type="match status" value="1"/>
</dbReference>
<evidence type="ECO:0000313" key="6">
    <source>
        <dbReference type="EMBL" id="MBE1507045.1"/>
    </source>
</evidence>
<keyword evidence="3" id="KW-0010">Activator</keyword>
<dbReference type="SUPFAM" id="SSF51182">
    <property type="entry name" value="RmlC-like cupins"/>
    <property type="match status" value="1"/>
</dbReference>
<evidence type="ECO:0000256" key="2">
    <source>
        <dbReference type="ARBA" id="ARBA00023125"/>
    </source>
</evidence>
<dbReference type="InterPro" id="IPR018060">
    <property type="entry name" value="HTH_AraC"/>
</dbReference>
<gene>
    <name evidence="6" type="ORF">H4W29_004290</name>
</gene>
<dbReference type="SMART" id="SM00342">
    <property type="entry name" value="HTH_ARAC"/>
    <property type="match status" value="1"/>
</dbReference>
<comment type="caution">
    <text evidence="6">The sequence shown here is derived from an EMBL/GenBank/DDBJ whole genome shotgun (WGS) entry which is preliminary data.</text>
</comment>
<protein>
    <submittedName>
        <fullName evidence="6">AraC family transcriptional activator of pobA</fullName>
    </submittedName>
</protein>
<dbReference type="PROSITE" id="PS01124">
    <property type="entry name" value="HTH_ARAC_FAMILY_2"/>
    <property type="match status" value="1"/>
</dbReference>
<dbReference type="PRINTS" id="PR00032">
    <property type="entry name" value="HTHARAC"/>
</dbReference>
<dbReference type="CDD" id="cd06999">
    <property type="entry name" value="cupin_HpaA-like_N"/>
    <property type="match status" value="1"/>
</dbReference>
<reference evidence="6 7" key="1">
    <citation type="submission" date="2020-10" db="EMBL/GenBank/DDBJ databases">
        <title>Sequencing the genomes of 1000 actinobacteria strains.</title>
        <authorList>
            <person name="Klenk H.-P."/>
        </authorList>
    </citation>
    <scope>NUCLEOTIDE SEQUENCE [LARGE SCALE GENOMIC DNA]</scope>
    <source>
        <strain evidence="6 7">DSM 7307</strain>
    </source>
</reference>
<keyword evidence="4" id="KW-0804">Transcription</keyword>
<dbReference type="EMBL" id="JADBEC010000002">
    <property type="protein sequence ID" value="MBE1507045.1"/>
    <property type="molecule type" value="Genomic_DNA"/>
</dbReference>
<accession>A0ABR9IV09</accession>
<dbReference type="InterPro" id="IPR014710">
    <property type="entry name" value="RmlC-like_jellyroll"/>
</dbReference>
<dbReference type="RefSeq" id="WP_192730839.1">
    <property type="nucleotide sequence ID" value="NZ_BAAAVL010000004.1"/>
</dbReference>
<dbReference type="PANTHER" id="PTHR43280:SF32">
    <property type="entry name" value="TRANSCRIPTIONAL REGULATORY PROTEIN"/>
    <property type="match status" value="1"/>
</dbReference>